<evidence type="ECO:0000313" key="3">
    <source>
        <dbReference type="Proteomes" id="UP000789595"/>
    </source>
</evidence>
<protein>
    <submittedName>
        <fullName evidence="2">Uncharacterized protein</fullName>
    </submittedName>
</protein>
<dbReference type="Gene3D" id="1.10.555.10">
    <property type="entry name" value="Rho GTPase activation protein"/>
    <property type="match status" value="1"/>
</dbReference>
<keyword evidence="3" id="KW-1185">Reference proteome</keyword>
<proteinExistence type="predicted"/>
<dbReference type="InterPro" id="IPR008936">
    <property type="entry name" value="Rho_GTPase_activation_prot"/>
</dbReference>
<evidence type="ECO:0000313" key="2">
    <source>
        <dbReference type="EMBL" id="CAH0365418.1"/>
    </source>
</evidence>
<accession>A0A8J2S756</accession>
<feature type="region of interest" description="Disordered" evidence="1">
    <location>
        <begin position="1"/>
        <end position="22"/>
    </location>
</feature>
<gene>
    <name evidence="2" type="ORF">PECAL_1P18580</name>
</gene>
<feature type="compositionally biased region" description="Basic residues" evidence="1">
    <location>
        <begin position="1"/>
        <end position="13"/>
    </location>
</feature>
<organism evidence="2 3">
    <name type="scientific">Pelagomonas calceolata</name>
    <dbReference type="NCBI Taxonomy" id="35677"/>
    <lineage>
        <taxon>Eukaryota</taxon>
        <taxon>Sar</taxon>
        <taxon>Stramenopiles</taxon>
        <taxon>Ochrophyta</taxon>
        <taxon>Pelagophyceae</taxon>
        <taxon>Pelagomonadales</taxon>
        <taxon>Pelagomonadaceae</taxon>
        <taxon>Pelagomonas</taxon>
    </lineage>
</organism>
<evidence type="ECO:0000256" key="1">
    <source>
        <dbReference type="SAM" id="MobiDB-lite"/>
    </source>
</evidence>
<dbReference type="EMBL" id="CAKKNE010000001">
    <property type="protein sequence ID" value="CAH0365418.1"/>
    <property type="molecule type" value="Genomic_DNA"/>
</dbReference>
<name>A0A8J2S756_9STRA</name>
<dbReference type="Proteomes" id="UP000789595">
    <property type="component" value="Unassembled WGS sequence"/>
</dbReference>
<dbReference type="AlphaFoldDB" id="A0A8J2S756"/>
<reference evidence="2" key="1">
    <citation type="submission" date="2021-11" db="EMBL/GenBank/DDBJ databases">
        <authorList>
            <consortium name="Genoscope - CEA"/>
            <person name="William W."/>
        </authorList>
    </citation>
    <scope>NUCLEOTIDE SEQUENCE</scope>
</reference>
<comment type="caution">
    <text evidence="2">The sequence shown here is derived from an EMBL/GenBank/DDBJ whole genome shotgun (WGS) entry which is preliminary data.</text>
</comment>
<sequence length="138" mass="14958">MMPSTRRLRRRRRTQVDAGAVPTGAPPRAVAAALTSLLATLAVPVCAPAFLPPFAGTDDDRISQWAFDLLEALPNAHYNAFVYVLALLREVLAKSWQTTAATRLASVARDAFLPDGEAEADARDHIFAAVRFLLTSNL</sequence>